<keyword evidence="2 5" id="KW-0808">Transferase</keyword>
<dbReference type="InterPro" id="IPR029026">
    <property type="entry name" value="tRNA_m1G_MTases_N"/>
</dbReference>
<dbReference type="OrthoDB" id="9806643at2"/>
<keyword evidence="5" id="KW-0963">Cytoplasm</keyword>
<evidence type="ECO:0000313" key="6">
    <source>
        <dbReference type="EMBL" id="QCK85650.1"/>
    </source>
</evidence>
<keyword evidence="3 5" id="KW-0949">S-adenosyl-L-methionine</keyword>
<dbReference type="Gene3D" id="3.40.1280.10">
    <property type="match status" value="1"/>
</dbReference>
<dbReference type="PANTHER" id="PTHR33603:SF1">
    <property type="entry name" value="RIBOSOMAL RNA LARGE SUBUNIT METHYLTRANSFERASE H"/>
    <property type="match status" value="1"/>
</dbReference>
<keyword evidence="1 5" id="KW-0489">Methyltransferase</keyword>
<dbReference type="PIRSF" id="PIRSF004505">
    <property type="entry name" value="MT_bac"/>
    <property type="match status" value="1"/>
</dbReference>
<feature type="binding site" evidence="5">
    <location>
        <begin position="125"/>
        <end position="130"/>
    </location>
    <ligand>
        <name>S-adenosyl-L-methionine</name>
        <dbReference type="ChEBI" id="CHEBI:59789"/>
    </ligand>
</feature>
<dbReference type="InterPro" id="IPR029028">
    <property type="entry name" value="Alpha/beta_knot_MTases"/>
</dbReference>
<reference evidence="6 7" key="1">
    <citation type="submission" date="2019-04" db="EMBL/GenBank/DDBJ databases">
        <title>Phreatobacter aquaticus sp. nov.</title>
        <authorList>
            <person name="Choi A."/>
            <person name="Baek K."/>
        </authorList>
    </citation>
    <scope>NUCLEOTIDE SEQUENCE [LARGE SCALE GENOMIC DNA]</scope>
    <source>
        <strain evidence="6 7">NMCR1094</strain>
    </source>
</reference>
<dbReference type="Pfam" id="PF02590">
    <property type="entry name" value="SPOUT_MTase"/>
    <property type="match status" value="1"/>
</dbReference>
<keyword evidence="7" id="KW-1185">Reference proteome</keyword>
<dbReference type="NCBIfam" id="NF000989">
    <property type="entry name" value="PRK00103.2-3"/>
    <property type="match status" value="1"/>
</dbReference>
<dbReference type="Proteomes" id="UP000298588">
    <property type="component" value="Chromosome"/>
</dbReference>
<evidence type="ECO:0000256" key="1">
    <source>
        <dbReference type="ARBA" id="ARBA00022603"/>
    </source>
</evidence>
<dbReference type="GO" id="GO:0070038">
    <property type="term" value="F:rRNA (pseudouridine-N3-)-methyltransferase activity"/>
    <property type="evidence" value="ECO:0007669"/>
    <property type="project" value="UniProtKB-UniRule"/>
</dbReference>
<comment type="similarity">
    <text evidence="4 5">Belongs to the RNA methyltransferase RlmH family.</text>
</comment>
<dbReference type="SUPFAM" id="SSF75217">
    <property type="entry name" value="alpha/beta knot"/>
    <property type="match status" value="1"/>
</dbReference>
<sequence>MRLLLVAVGRMKSGPETELADRYQDRAAKAGKSLGFRSVDVVVLDESRSADSAQRKADEAAGILKVAAGRIVALDERGKAIASDAFAARLGQWKDSGEDATTLVIGGPDGLDATIRDKADLVISFGAMTWPHQLVRVMALEQIYRAVTILSGHPYHRV</sequence>
<dbReference type="AlphaFoldDB" id="A0A4D7QCC4"/>
<proteinExistence type="inferred from homology"/>
<dbReference type="HAMAP" id="MF_00658">
    <property type="entry name" value="23SrRNA_methyltr_H"/>
    <property type="match status" value="1"/>
</dbReference>
<dbReference type="RefSeq" id="WP_137098984.1">
    <property type="nucleotide sequence ID" value="NZ_CP039865.1"/>
</dbReference>
<evidence type="ECO:0000256" key="4">
    <source>
        <dbReference type="ARBA" id="ARBA00038303"/>
    </source>
</evidence>
<dbReference type="EMBL" id="CP039865">
    <property type="protein sequence ID" value="QCK85650.1"/>
    <property type="molecule type" value="Genomic_DNA"/>
</dbReference>
<dbReference type="NCBIfam" id="NF000991">
    <property type="entry name" value="PRK00103.2-5"/>
    <property type="match status" value="1"/>
</dbReference>
<dbReference type="KEGG" id="paqt:E8L99_07665"/>
<accession>A0A4D7QCC4</accession>
<comment type="subcellular location">
    <subcellularLocation>
        <location evidence="5">Cytoplasm</location>
    </subcellularLocation>
</comment>
<protein>
    <recommendedName>
        <fullName evidence="5">Ribosomal RNA large subunit methyltransferase H</fullName>
        <ecNumber evidence="5">2.1.1.177</ecNumber>
    </recommendedName>
    <alternativeName>
        <fullName evidence="5">23S rRNA (pseudouridine1915-N3)-methyltransferase</fullName>
    </alternativeName>
    <alternativeName>
        <fullName evidence="5">23S rRNA m3Psi1915 methyltransferase</fullName>
    </alternativeName>
    <alternativeName>
        <fullName evidence="5">rRNA (pseudouridine-N3-)-methyltransferase RlmH</fullName>
    </alternativeName>
</protein>
<name>A0A4D7QCC4_9HYPH</name>
<evidence type="ECO:0000256" key="3">
    <source>
        <dbReference type="ARBA" id="ARBA00022691"/>
    </source>
</evidence>
<comment type="subunit">
    <text evidence="5">Homodimer.</text>
</comment>
<dbReference type="EC" id="2.1.1.177" evidence="5"/>
<feature type="binding site" evidence="5">
    <location>
        <position position="74"/>
    </location>
    <ligand>
        <name>S-adenosyl-L-methionine</name>
        <dbReference type="ChEBI" id="CHEBI:59789"/>
    </ligand>
</feature>
<comment type="catalytic activity">
    <reaction evidence="5">
        <text>pseudouridine(1915) in 23S rRNA + S-adenosyl-L-methionine = N(3)-methylpseudouridine(1915) in 23S rRNA + S-adenosyl-L-homocysteine + H(+)</text>
        <dbReference type="Rhea" id="RHEA:42752"/>
        <dbReference type="Rhea" id="RHEA-COMP:10221"/>
        <dbReference type="Rhea" id="RHEA-COMP:10222"/>
        <dbReference type="ChEBI" id="CHEBI:15378"/>
        <dbReference type="ChEBI" id="CHEBI:57856"/>
        <dbReference type="ChEBI" id="CHEBI:59789"/>
        <dbReference type="ChEBI" id="CHEBI:65314"/>
        <dbReference type="ChEBI" id="CHEBI:74486"/>
        <dbReference type="EC" id="2.1.1.177"/>
    </reaction>
</comment>
<organism evidence="6 7">
    <name type="scientific">Phreatobacter aquaticus</name>
    <dbReference type="NCBI Taxonomy" id="2570229"/>
    <lineage>
        <taxon>Bacteria</taxon>
        <taxon>Pseudomonadati</taxon>
        <taxon>Pseudomonadota</taxon>
        <taxon>Alphaproteobacteria</taxon>
        <taxon>Hyphomicrobiales</taxon>
        <taxon>Phreatobacteraceae</taxon>
        <taxon>Phreatobacter</taxon>
    </lineage>
</organism>
<evidence type="ECO:0000313" key="7">
    <source>
        <dbReference type="Proteomes" id="UP000298588"/>
    </source>
</evidence>
<feature type="binding site" evidence="5">
    <location>
        <position position="106"/>
    </location>
    <ligand>
        <name>S-adenosyl-L-methionine</name>
        <dbReference type="ChEBI" id="CHEBI:59789"/>
    </ligand>
</feature>
<evidence type="ECO:0000256" key="5">
    <source>
        <dbReference type="HAMAP-Rule" id="MF_00658"/>
    </source>
</evidence>
<gene>
    <name evidence="5 6" type="primary">rlmH</name>
    <name evidence="6" type="ORF">E8L99_07665</name>
</gene>
<dbReference type="CDD" id="cd18081">
    <property type="entry name" value="RlmH-like"/>
    <property type="match status" value="1"/>
</dbReference>
<evidence type="ECO:0000256" key="2">
    <source>
        <dbReference type="ARBA" id="ARBA00022679"/>
    </source>
</evidence>
<dbReference type="GO" id="GO:0005737">
    <property type="term" value="C:cytoplasm"/>
    <property type="evidence" value="ECO:0007669"/>
    <property type="project" value="UniProtKB-SubCell"/>
</dbReference>
<dbReference type="PANTHER" id="PTHR33603">
    <property type="entry name" value="METHYLTRANSFERASE"/>
    <property type="match status" value="1"/>
</dbReference>
<dbReference type="InterPro" id="IPR003742">
    <property type="entry name" value="RlmH-like"/>
</dbReference>
<comment type="function">
    <text evidence="5">Specifically methylates the pseudouridine at position 1915 (m3Psi1915) in 23S rRNA.</text>
</comment>
<keyword evidence="5" id="KW-0698">rRNA processing</keyword>